<sequence>MSRHATRGTTARTRVRPSTIWFTHGRIHDRFSGCAKTLAETLDDIVRGRITVDDLPPISVVTHDVDAVESDGSASEDRGRRGRGRRERRGDRAKTERRLYSMNNRRLWVMREAERLGVCEDVGVRMLSREQCEVLLRKGSRNFRVDRCTPGPVKIVPTREEPPERRAEGENDA</sequence>
<feature type="compositionally biased region" description="Basic and acidic residues" evidence="1">
    <location>
        <begin position="157"/>
        <end position="173"/>
    </location>
</feature>
<evidence type="ECO:0000256" key="1">
    <source>
        <dbReference type="SAM" id="MobiDB-lite"/>
    </source>
</evidence>
<protein>
    <submittedName>
        <fullName evidence="2">Uncharacterized protein</fullName>
    </submittedName>
</protein>
<reference evidence="2" key="1">
    <citation type="submission" date="2017-04" db="EMBL/GenBank/DDBJ databases">
        <title>Population genomics of picophytoplankton unveils novel chromosome hypervariability.</title>
        <authorList>
            <consortium name="DOE Joint Genome Institute"/>
            <person name="Blanc-Mathieu R."/>
            <person name="Krasovec M."/>
            <person name="Hebrard M."/>
            <person name="Yau S."/>
            <person name="Desgranges E."/>
            <person name="Martin J."/>
            <person name="Schackwitz W."/>
            <person name="Kuo A."/>
            <person name="Salin G."/>
            <person name="Donnadieu C."/>
            <person name="Desdevises Y."/>
            <person name="Sanchez-Ferandin S."/>
            <person name="Moreau H."/>
            <person name="Rivals E."/>
            <person name="Grigoriev I.V."/>
            <person name="Grimsley N."/>
            <person name="Eyre-Walker A."/>
            <person name="Piganeau G."/>
        </authorList>
    </citation>
    <scope>NUCLEOTIDE SEQUENCE [LARGE SCALE GENOMIC DNA]</scope>
    <source>
        <strain evidence="2">RCC 1115</strain>
    </source>
</reference>
<proteinExistence type="predicted"/>
<dbReference type="EMBL" id="KZ155780">
    <property type="protein sequence ID" value="OUS46800.1"/>
    <property type="molecule type" value="Genomic_DNA"/>
</dbReference>
<evidence type="ECO:0000313" key="2">
    <source>
        <dbReference type="EMBL" id="OUS46800.1"/>
    </source>
</evidence>
<dbReference type="PANTHER" id="PTHR35378:SF1">
    <property type="entry name" value="C2H2-TYPE DOMAIN-CONTAINING PROTEIN"/>
    <property type="match status" value="1"/>
</dbReference>
<name>A0A1Y5IB32_OSTTA</name>
<feature type="region of interest" description="Disordered" evidence="1">
    <location>
        <begin position="66"/>
        <end position="96"/>
    </location>
</feature>
<dbReference type="PANTHER" id="PTHR35378">
    <property type="entry name" value="UNNAMED PRODUCT"/>
    <property type="match status" value="1"/>
</dbReference>
<gene>
    <name evidence="2" type="ORF">BE221DRAFT_72382</name>
</gene>
<dbReference type="Proteomes" id="UP000195557">
    <property type="component" value="Unassembled WGS sequence"/>
</dbReference>
<organism evidence="2">
    <name type="scientific">Ostreococcus tauri</name>
    <name type="common">Marine green alga</name>
    <dbReference type="NCBI Taxonomy" id="70448"/>
    <lineage>
        <taxon>Eukaryota</taxon>
        <taxon>Viridiplantae</taxon>
        <taxon>Chlorophyta</taxon>
        <taxon>Mamiellophyceae</taxon>
        <taxon>Mamiellales</taxon>
        <taxon>Bathycoccaceae</taxon>
        <taxon>Ostreococcus</taxon>
    </lineage>
</organism>
<dbReference type="AlphaFoldDB" id="A0A1Y5IB32"/>
<feature type="region of interest" description="Disordered" evidence="1">
    <location>
        <begin position="154"/>
        <end position="173"/>
    </location>
</feature>
<accession>A0A1Y5IB32</accession>